<dbReference type="Gene3D" id="1.20.120.1220">
    <property type="match status" value="1"/>
</dbReference>
<keyword evidence="3" id="KW-1003">Cell membrane</keyword>
<evidence type="ECO:0000256" key="9">
    <source>
        <dbReference type="RuleBase" id="RU003794"/>
    </source>
</evidence>
<dbReference type="EC" id="3.4.23.43" evidence="9"/>
<evidence type="ECO:0000256" key="1">
    <source>
        <dbReference type="ARBA" id="ARBA00004429"/>
    </source>
</evidence>
<evidence type="ECO:0000256" key="2">
    <source>
        <dbReference type="ARBA" id="ARBA00005801"/>
    </source>
</evidence>
<dbReference type="AlphaFoldDB" id="A0A0S7WQ50"/>
<dbReference type="GO" id="GO:0008168">
    <property type="term" value="F:methyltransferase activity"/>
    <property type="evidence" value="ECO:0007669"/>
    <property type="project" value="UniProtKB-KW"/>
</dbReference>
<dbReference type="InterPro" id="IPR050882">
    <property type="entry name" value="Prepilin_peptidase/N-MTase"/>
</dbReference>
<dbReference type="Proteomes" id="UP000052008">
    <property type="component" value="Unassembled WGS sequence"/>
</dbReference>
<comment type="catalytic activity">
    <reaction evidence="9">
        <text>Typically cleaves a -Gly-|-Phe- bond to release an N-terminal, basic peptide of 5-8 residues from type IV prepilin, and then N-methylates the new N-terminal amino group, the methyl donor being S-adenosyl-L-methionine.</text>
        <dbReference type="EC" id="3.4.23.43"/>
    </reaction>
</comment>
<feature type="transmembrane region" description="Helical" evidence="10">
    <location>
        <begin position="145"/>
        <end position="169"/>
    </location>
</feature>
<dbReference type="GO" id="GO:0032259">
    <property type="term" value="P:methylation"/>
    <property type="evidence" value="ECO:0007669"/>
    <property type="project" value="UniProtKB-KW"/>
</dbReference>
<keyword evidence="9" id="KW-0489">Methyltransferase</keyword>
<evidence type="ECO:0000256" key="7">
    <source>
        <dbReference type="ARBA" id="ARBA00023136"/>
    </source>
</evidence>
<dbReference type="EMBL" id="LIZS01000068">
    <property type="protein sequence ID" value="KPJ52260.1"/>
    <property type="molecule type" value="Genomic_DNA"/>
</dbReference>
<dbReference type="Pfam" id="PF01478">
    <property type="entry name" value="Peptidase_A24"/>
    <property type="match status" value="1"/>
</dbReference>
<dbReference type="GO" id="GO:0005886">
    <property type="term" value="C:plasma membrane"/>
    <property type="evidence" value="ECO:0007669"/>
    <property type="project" value="UniProtKB-SubCell"/>
</dbReference>
<dbReference type="GO" id="GO:0006465">
    <property type="term" value="P:signal peptide processing"/>
    <property type="evidence" value="ECO:0007669"/>
    <property type="project" value="TreeGrafter"/>
</dbReference>
<evidence type="ECO:0000259" key="11">
    <source>
        <dbReference type="Pfam" id="PF01478"/>
    </source>
</evidence>
<evidence type="ECO:0000313" key="13">
    <source>
        <dbReference type="EMBL" id="KPJ52260.1"/>
    </source>
</evidence>
<comment type="subcellular location">
    <subcellularLocation>
        <location evidence="1">Cell inner membrane</location>
        <topology evidence="1">Multi-pass membrane protein</topology>
    </subcellularLocation>
    <subcellularLocation>
        <location evidence="9">Cell membrane</location>
        <topology evidence="9">Multi-pass membrane protein</topology>
    </subcellularLocation>
</comment>
<evidence type="ECO:0000256" key="5">
    <source>
        <dbReference type="ARBA" id="ARBA00022692"/>
    </source>
</evidence>
<feature type="transmembrane region" description="Helical" evidence="10">
    <location>
        <begin position="124"/>
        <end position="139"/>
    </location>
</feature>
<dbReference type="InterPro" id="IPR014032">
    <property type="entry name" value="Peptidase_A24A_bac"/>
</dbReference>
<dbReference type="PANTHER" id="PTHR30487">
    <property type="entry name" value="TYPE 4 PREPILIN-LIKE PROTEINS LEADER PEPTIDE-PROCESSING ENZYME"/>
    <property type="match status" value="1"/>
</dbReference>
<keyword evidence="9" id="KW-0808">Transferase</keyword>
<keyword evidence="9" id="KW-0378">Hydrolase</keyword>
<evidence type="ECO:0000313" key="14">
    <source>
        <dbReference type="Proteomes" id="UP000052008"/>
    </source>
</evidence>
<feature type="domain" description="Prepilin peptidase A24 N-terminal" evidence="12">
    <location>
        <begin position="8"/>
        <end position="90"/>
    </location>
</feature>
<dbReference type="EC" id="2.1.1.-" evidence="9"/>
<dbReference type="GO" id="GO:0004190">
    <property type="term" value="F:aspartic-type endopeptidase activity"/>
    <property type="evidence" value="ECO:0007669"/>
    <property type="project" value="UniProtKB-EC"/>
</dbReference>
<evidence type="ECO:0000256" key="4">
    <source>
        <dbReference type="ARBA" id="ARBA00022519"/>
    </source>
</evidence>
<evidence type="ECO:0000256" key="8">
    <source>
        <dbReference type="RuleBase" id="RU003793"/>
    </source>
</evidence>
<keyword evidence="9" id="KW-0645">Protease</keyword>
<accession>A0A0S7WQ50</accession>
<feature type="transmembrane region" description="Helical" evidence="10">
    <location>
        <begin position="6"/>
        <end position="24"/>
    </location>
</feature>
<keyword evidence="7 10" id="KW-0472">Membrane</keyword>
<sequence length="254" mass="27692">MTATLAFLFGLALGSFVNVVIYRLPRRMSLVRPRSLCPECGTPIRARDNIPLLSYLLLRGRCRDCGARIEARYPLVELAAGLLVVGIYLKVGLSPALVLYGIFALILLAIFFIDLATMLIPDRLTLPGIGIALIWHVVFDRAEMLQYLVGLLLGGGLLLIIVLVGRLVYRQEAMGLGDVKLAAMVGAFLGWRLTLISLYLSFAVGALWGLALLMAGRAGRRSSIPFGPFIAVASIVALFWGEHLLRYVGILLRG</sequence>
<keyword evidence="9" id="KW-0511">Multifunctional enzyme</keyword>
<reference evidence="13 14" key="1">
    <citation type="journal article" date="2015" name="Microbiome">
        <title>Genomic resolution of linkages in carbon, nitrogen, and sulfur cycling among widespread estuary sediment bacteria.</title>
        <authorList>
            <person name="Baker B.J."/>
            <person name="Lazar C.S."/>
            <person name="Teske A.P."/>
            <person name="Dick G.J."/>
        </authorList>
    </citation>
    <scope>NUCLEOTIDE SEQUENCE [LARGE SCALE GENOMIC DNA]</scope>
    <source>
        <strain evidence="13">DG_24</strain>
    </source>
</reference>
<evidence type="ECO:0000256" key="3">
    <source>
        <dbReference type="ARBA" id="ARBA00022475"/>
    </source>
</evidence>
<feature type="transmembrane region" description="Helical" evidence="10">
    <location>
        <begin position="181"/>
        <end position="214"/>
    </location>
</feature>
<evidence type="ECO:0000256" key="6">
    <source>
        <dbReference type="ARBA" id="ARBA00022989"/>
    </source>
</evidence>
<dbReference type="PANTHER" id="PTHR30487:SF0">
    <property type="entry name" value="PREPILIN LEADER PEPTIDASE_N-METHYLTRANSFERASE-RELATED"/>
    <property type="match status" value="1"/>
</dbReference>
<keyword evidence="5 9" id="KW-0812">Transmembrane</keyword>
<dbReference type="STRING" id="1703770.AMJ39_08280"/>
<evidence type="ECO:0000256" key="10">
    <source>
        <dbReference type="SAM" id="Phobius"/>
    </source>
</evidence>
<gene>
    <name evidence="13" type="ORF">AMJ39_08280</name>
</gene>
<protein>
    <recommendedName>
        <fullName evidence="9">Prepilin leader peptidase/N-methyltransferase</fullName>
        <ecNumber evidence="9">2.1.1.-</ecNumber>
        <ecNumber evidence="9">3.4.23.43</ecNumber>
    </recommendedName>
</protein>
<dbReference type="InterPro" id="IPR000045">
    <property type="entry name" value="Prepilin_IV_endopep_pep"/>
</dbReference>
<evidence type="ECO:0000259" key="12">
    <source>
        <dbReference type="Pfam" id="PF06750"/>
    </source>
</evidence>
<organism evidence="13 14">
    <name type="scientific">candidate division TA06 bacterium DG_24</name>
    <dbReference type="NCBI Taxonomy" id="1703770"/>
    <lineage>
        <taxon>Bacteria</taxon>
        <taxon>Bacteria division TA06</taxon>
    </lineage>
</organism>
<keyword evidence="6 10" id="KW-1133">Transmembrane helix</keyword>
<dbReference type="InterPro" id="IPR010627">
    <property type="entry name" value="Prepilin_pept_A24_N"/>
</dbReference>
<comment type="function">
    <text evidence="9">Plays an essential role in type IV pili and type II pseudopili formation by proteolytically removing the leader sequence from substrate proteins and subsequently monomethylating the alpha-amino group of the newly exposed N-terminal phenylalanine.</text>
</comment>
<proteinExistence type="inferred from homology"/>
<dbReference type="Pfam" id="PF06750">
    <property type="entry name" value="A24_N_bact"/>
    <property type="match status" value="1"/>
</dbReference>
<feature type="transmembrane region" description="Helical" evidence="10">
    <location>
        <begin position="226"/>
        <end position="245"/>
    </location>
</feature>
<keyword evidence="4" id="KW-0997">Cell inner membrane</keyword>
<dbReference type="PRINTS" id="PR00864">
    <property type="entry name" value="PREPILNPTASE"/>
</dbReference>
<feature type="domain" description="Prepilin type IV endopeptidase peptidase" evidence="11">
    <location>
        <begin position="102"/>
        <end position="210"/>
    </location>
</feature>
<feature type="transmembrane region" description="Helical" evidence="10">
    <location>
        <begin position="97"/>
        <end position="117"/>
    </location>
</feature>
<dbReference type="PATRIC" id="fig|1703770.3.peg.506"/>
<comment type="similarity">
    <text evidence="2 8">Belongs to the peptidase A24 family.</text>
</comment>
<name>A0A0S7WQ50_UNCT6</name>
<comment type="caution">
    <text evidence="13">The sequence shown here is derived from an EMBL/GenBank/DDBJ whole genome shotgun (WGS) entry which is preliminary data.</text>
</comment>